<dbReference type="Proteomes" id="UP000078572">
    <property type="component" value="Chromosome 2"/>
</dbReference>
<organism evidence="1 2">
    <name type="scientific">Ralstonia insidiosa</name>
    <dbReference type="NCBI Taxonomy" id="190721"/>
    <lineage>
        <taxon>Bacteria</taxon>
        <taxon>Pseudomonadati</taxon>
        <taxon>Pseudomonadota</taxon>
        <taxon>Betaproteobacteria</taxon>
        <taxon>Burkholderiales</taxon>
        <taxon>Burkholderiaceae</taxon>
        <taxon>Ralstonia</taxon>
    </lineage>
</organism>
<dbReference type="InterPro" id="IPR016024">
    <property type="entry name" value="ARM-type_fold"/>
</dbReference>
<evidence type="ECO:0000313" key="1">
    <source>
        <dbReference type="EMBL" id="ANJ75783.1"/>
    </source>
</evidence>
<protein>
    <submittedName>
        <fullName evidence="1">Uncharacterized protein</fullName>
    </submittedName>
</protein>
<dbReference type="RefSeq" id="WP_021193131.1">
    <property type="nucleotide sequence ID" value="NZ_CP012606.1"/>
</dbReference>
<dbReference type="EMBL" id="CP016023">
    <property type="protein sequence ID" value="ANJ75783.1"/>
    <property type="molecule type" value="Genomic_DNA"/>
</dbReference>
<reference evidence="2" key="1">
    <citation type="submission" date="2016-06" db="EMBL/GenBank/DDBJ databases">
        <authorList>
            <person name="Xu Y."/>
            <person name="Nagy A."/>
            <person name="Yan X."/>
            <person name="Kim S.W."/>
            <person name="Haley B."/>
            <person name="Liu N.T."/>
            <person name="Nou X."/>
        </authorList>
    </citation>
    <scope>NUCLEOTIDE SEQUENCE [LARGE SCALE GENOMIC DNA]</scope>
    <source>
        <strain evidence="2">ATCC 49129</strain>
    </source>
</reference>
<sequence>MTLSLKSLVGMALQDWGSDESWQAISELQMRGSPEALALARRLANSRNCRKRALGLYMASQLYRRQKGVPFGIAKYAVEDTQEMLLAGLHDISLDALFAAISGLGHRPHPLALPELVKFASHPNQRVRFEVAVALGGYPEPDAVDALLRLAKDDSDAVRDWATFGIGSMHEVDSQRIRDLLWDNLQDTDEDVRGEALVGLAIRKDERVIPVLLKQLDTNCRAYELSASEAIGSPHLLERLNAIRDSVANENNIRSHWYGCLLDAIDACGRK</sequence>
<proteinExistence type="predicted"/>
<dbReference type="InterPro" id="IPR004155">
    <property type="entry name" value="PBS_lyase_HEAT"/>
</dbReference>
<accession>A0A192A616</accession>
<name>A0A192A616_9RALS</name>
<evidence type="ECO:0000313" key="2">
    <source>
        <dbReference type="Proteomes" id="UP000078572"/>
    </source>
</evidence>
<dbReference type="Pfam" id="PF13646">
    <property type="entry name" value="HEAT_2"/>
    <property type="match status" value="1"/>
</dbReference>
<keyword evidence="2" id="KW-1185">Reference proteome</keyword>
<dbReference type="AlphaFoldDB" id="A0A192A616"/>
<dbReference type="SUPFAM" id="SSF48371">
    <property type="entry name" value="ARM repeat"/>
    <property type="match status" value="1"/>
</dbReference>
<dbReference type="InterPro" id="IPR011989">
    <property type="entry name" value="ARM-like"/>
</dbReference>
<dbReference type="Gene3D" id="1.25.10.10">
    <property type="entry name" value="Leucine-rich Repeat Variant"/>
    <property type="match status" value="1"/>
</dbReference>
<gene>
    <name evidence="1" type="ORF">A9Y76_25275</name>
</gene>
<dbReference type="SMART" id="SM00567">
    <property type="entry name" value="EZ_HEAT"/>
    <property type="match status" value="2"/>
</dbReference>